<reference evidence="10 11" key="1">
    <citation type="journal article" date="2023" name="Environ Microbiome">
        <title>A coral-associated actinobacterium mitigates coral bleaching under heat stress.</title>
        <authorList>
            <person name="Li J."/>
            <person name="Zou Y."/>
            <person name="Li Q."/>
            <person name="Zhang J."/>
            <person name="Bourne D.G."/>
            <person name="Lyu Y."/>
            <person name="Liu C."/>
            <person name="Zhang S."/>
        </authorList>
    </citation>
    <scope>NUCLEOTIDE SEQUENCE [LARGE SCALE GENOMIC DNA]</scope>
    <source>
        <strain evidence="10 11">SCSIO 13291</strain>
    </source>
</reference>
<protein>
    <submittedName>
        <fullName evidence="10">Diacylglycerol kinase family protein</fullName>
    </submittedName>
</protein>
<dbReference type="Pfam" id="PF00781">
    <property type="entry name" value="DAGK_cat"/>
    <property type="match status" value="1"/>
</dbReference>
<dbReference type="SMART" id="SM00046">
    <property type="entry name" value="DAGKc"/>
    <property type="match status" value="1"/>
</dbReference>
<dbReference type="GO" id="GO:0016301">
    <property type="term" value="F:kinase activity"/>
    <property type="evidence" value="ECO:0007669"/>
    <property type="project" value="UniProtKB-KW"/>
</dbReference>
<evidence type="ECO:0000256" key="2">
    <source>
        <dbReference type="ARBA" id="ARBA00005983"/>
    </source>
</evidence>
<keyword evidence="8" id="KW-1208">Phospholipid metabolism</keyword>
<feature type="domain" description="DAGKc" evidence="9">
    <location>
        <begin position="12"/>
        <end position="142"/>
    </location>
</feature>
<accession>A0ABZ3CCZ1</accession>
<comment type="similarity">
    <text evidence="2">Belongs to the diacylglycerol/lipid kinase family.</text>
</comment>
<dbReference type="EMBL" id="CP115965">
    <property type="protein sequence ID" value="WZW99590.1"/>
    <property type="molecule type" value="Genomic_DNA"/>
</dbReference>
<keyword evidence="6" id="KW-0067">ATP-binding</keyword>
<dbReference type="InterPro" id="IPR016064">
    <property type="entry name" value="NAD/diacylglycerol_kinase_sf"/>
</dbReference>
<dbReference type="InterPro" id="IPR045540">
    <property type="entry name" value="YegS/DAGK_C"/>
</dbReference>
<gene>
    <name evidence="10" type="ORF">PCC79_05185</name>
</gene>
<proteinExistence type="inferred from homology"/>
<dbReference type="Gene3D" id="3.40.50.10330">
    <property type="entry name" value="Probable inorganic polyphosphate/atp-NAD kinase, domain 1"/>
    <property type="match status" value="1"/>
</dbReference>
<dbReference type="InterPro" id="IPR001206">
    <property type="entry name" value="Diacylglycerol_kinase_cat_dom"/>
</dbReference>
<dbReference type="PANTHER" id="PTHR12358">
    <property type="entry name" value="SPHINGOSINE KINASE"/>
    <property type="match status" value="1"/>
</dbReference>
<evidence type="ECO:0000256" key="7">
    <source>
        <dbReference type="ARBA" id="ARBA00023209"/>
    </source>
</evidence>
<dbReference type="PANTHER" id="PTHR12358:SF54">
    <property type="entry name" value="SPHINGOSINE KINASE RELATED PROTEIN"/>
    <property type="match status" value="1"/>
</dbReference>
<keyword evidence="7" id="KW-0444">Lipid biosynthesis</keyword>
<dbReference type="RefSeq" id="WP_342373196.1">
    <property type="nucleotide sequence ID" value="NZ_CP115965.1"/>
</dbReference>
<evidence type="ECO:0000256" key="5">
    <source>
        <dbReference type="ARBA" id="ARBA00022777"/>
    </source>
</evidence>
<evidence type="ECO:0000313" key="11">
    <source>
        <dbReference type="Proteomes" id="UP001434337"/>
    </source>
</evidence>
<dbReference type="Gene3D" id="2.60.200.40">
    <property type="match status" value="1"/>
</dbReference>
<dbReference type="SUPFAM" id="SSF111331">
    <property type="entry name" value="NAD kinase/diacylglycerol kinase-like"/>
    <property type="match status" value="1"/>
</dbReference>
<evidence type="ECO:0000313" key="10">
    <source>
        <dbReference type="EMBL" id="WZW99590.1"/>
    </source>
</evidence>
<comment type="cofactor">
    <cofactor evidence="1">
        <name>Mg(2+)</name>
        <dbReference type="ChEBI" id="CHEBI:18420"/>
    </cofactor>
</comment>
<evidence type="ECO:0000256" key="6">
    <source>
        <dbReference type="ARBA" id="ARBA00022840"/>
    </source>
</evidence>
<evidence type="ECO:0000256" key="3">
    <source>
        <dbReference type="ARBA" id="ARBA00022679"/>
    </source>
</evidence>
<keyword evidence="3" id="KW-0808">Transferase</keyword>
<dbReference type="Proteomes" id="UP001434337">
    <property type="component" value="Chromosome"/>
</dbReference>
<evidence type="ECO:0000256" key="1">
    <source>
        <dbReference type="ARBA" id="ARBA00001946"/>
    </source>
</evidence>
<name>A0ABZ3CCZ1_9ACTN</name>
<dbReference type="PROSITE" id="PS50146">
    <property type="entry name" value="DAGK"/>
    <property type="match status" value="1"/>
</dbReference>
<evidence type="ECO:0000256" key="4">
    <source>
        <dbReference type="ARBA" id="ARBA00022741"/>
    </source>
</evidence>
<organism evidence="10 11">
    <name type="scientific">Propioniciclava soli</name>
    <dbReference type="NCBI Taxonomy" id="2775081"/>
    <lineage>
        <taxon>Bacteria</taxon>
        <taxon>Bacillati</taxon>
        <taxon>Actinomycetota</taxon>
        <taxon>Actinomycetes</taxon>
        <taxon>Propionibacteriales</taxon>
        <taxon>Propionibacteriaceae</taxon>
        <taxon>Propioniciclava</taxon>
    </lineage>
</organism>
<keyword evidence="7" id="KW-0443">Lipid metabolism</keyword>
<sequence length="321" mass="34160">MPAHDEPFSGPEPTSPVWVILNPKAGQYARARREIGPMCAAGGLGDPHIVTTTREDAGGPQARAALARGARQVVVGGGDGTVREVAEALAGSGVELGILPLGTANLFAHNLGLRTRHLRAAIRRALRPGATPVDVGWASWRPVSADGVVGTPTRERAFLVMAGVGHDAATVHDTRPEHKDRLGWLAYVAAGLRRLRAHPLDMRVSLDMTPARRIRTWTLIVANCGAIPAGVRVVGTASPFDGVLDTLEVPIRSPLQWGEVAAKGILHHAREVTALRYDQARTVWAVPDHPTPLHLDGDVVGTVADLRVRVQAGALLVRRGR</sequence>
<dbReference type="Pfam" id="PF19279">
    <property type="entry name" value="YegS_C"/>
    <property type="match status" value="1"/>
</dbReference>
<dbReference type="InterPro" id="IPR017438">
    <property type="entry name" value="ATP-NAD_kinase_N"/>
</dbReference>
<keyword evidence="4" id="KW-0547">Nucleotide-binding</keyword>
<keyword evidence="11" id="KW-1185">Reference proteome</keyword>
<keyword evidence="5 10" id="KW-0418">Kinase</keyword>
<evidence type="ECO:0000256" key="8">
    <source>
        <dbReference type="ARBA" id="ARBA00023264"/>
    </source>
</evidence>
<keyword evidence="7" id="KW-0594">Phospholipid biosynthesis</keyword>
<evidence type="ECO:0000259" key="9">
    <source>
        <dbReference type="PROSITE" id="PS50146"/>
    </source>
</evidence>
<dbReference type="InterPro" id="IPR050187">
    <property type="entry name" value="Lipid_Phosphate_FormReg"/>
</dbReference>